<accession>A0A4Z1H007</accession>
<sequence length="189" mass="20724">MDTCDFDAARNSSNWKTGVTRITRQENVWFHPEEFKSFSGPSNKQVILELHIRNITDGIGNDIPLMVNGEYDSKDTTKVAGDGNPYIFNTTLPFPIVITPELNGNPSDYIQFVYGSQSLTTSVNSEMPNCSVGGWTNPGTSLGAISFSKDSWENYLKSGEAGAKIQGGRLHAAAKISSYDQKDIPYSTI</sequence>
<evidence type="ECO:0000313" key="1">
    <source>
        <dbReference type="EMBL" id="TGO40660.1"/>
    </source>
</evidence>
<keyword evidence="2" id="KW-1185">Reference proteome</keyword>
<dbReference type="AlphaFoldDB" id="A0A4Z1H007"/>
<proteinExistence type="predicted"/>
<protein>
    <submittedName>
        <fullName evidence="1">Uncharacterized protein</fullName>
    </submittedName>
</protein>
<reference evidence="1 2" key="1">
    <citation type="submission" date="2017-12" db="EMBL/GenBank/DDBJ databases">
        <title>Comparative genomics of Botrytis spp.</title>
        <authorList>
            <person name="Valero-Jimenez C.A."/>
            <person name="Tapia P."/>
            <person name="Veloso J."/>
            <person name="Silva-Moreno E."/>
            <person name="Staats M."/>
            <person name="Valdes J.H."/>
            <person name="Van Kan J.A.L."/>
        </authorList>
    </citation>
    <scope>NUCLEOTIDE SEQUENCE [LARGE SCALE GENOMIC DNA]</scope>
    <source>
        <strain evidence="1 2">Bh0001</strain>
    </source>
</reference>
<gene>
    <name evidence="1" type="ORF">BHYA_0033g00130</name>
</gene>
<dbReference type="Proteomes" id="UP000297814">
    <property type="component" value="Unassembled WGS sequence"/>
</dbReference>
<dbReference type="EMBL" id="PQXK01000033">
    <property type="protein sequence ID" value="TGO40660.1"/>
    <property type="molecule type" value="Genomic_DNA"/>
</dbReference>
<evidence type="ECO:0000313" key="2">
    <source>
        <dbReference type="Proteomes" id="UP000297814"/>
    </source>
</evidence>
<organism evidence="1 2">
    <name type="scientific">Botrytis hyacinthi</name>
    <dbReference type="NCBI Taxonomy" id="278943"/>
    <lineage>
        <taxon>Eukaryota</taxon>
        <taxon>Fungi</taxon>
        <taxon>Dikarya</taxon>
        <taxon>Ascomycota</taxon>
        <taxon>Pezizomycotina</taxon>
        <taxon>Leotiomycetes</taxon>
        <taxon>Helotiales</taxon>
        <taxon>Sclerotiniaceae</taxon>
        <taxon>Botrytis</taxon>
    </lineage>
</organism>
<comment type="caution">
    <text evidence="1">The sequence shown here is derived from an EMBL/GenBank/DDBJ whole genome shotgun (WGS) entry which is preliminary data.</text>
</comment>
<name>A0A4Z1H007_9HELO</name>